<feature type="signal peptide" evidence="1">
    <location>
        <begin position="1"/>
        <end position="24"/>
    </location>
</feature>
<evidence type="ECO:0000256" key="1">
    <source>
        <dbReference type="SAM" id="SignalP"/>
    </source>
</evidence>
<protein>
    <recommendedName>
        <fullName evidence="4">S9 family peptidase</fullName>
    </recommendedName>
</protein>
<feature type="chain" id="PRO_5016907730" description="S9 family peptidase" evidence="1">
    <location>
        <begin position="25"/>
        <end position="76"/>
    </location>
</feature>
<sequence>MKKLYLKLFSFLFLAGIFPFHSLCQDYVNWNVAEKYTADSLSGHYRSSLLATWIPDTHHFYYAIEKKGARRFYLVD</sequence>
<gene>
    <name evidence="2" type="ORF">DDY73_05305</name>
</gene>
<organism evidence="2 3">
    <name type="scientific">Coprobacter fastidiosus</name>
    <dbReference type="NCBI Taxonomy" id="1099853"/>
    <lineage>
        <taxon>Bacteria</taxon>
        <taxon>Pseudomonadati</taxon>
        <taxon>Bacteroidota</taxon>
        <taxon>Bacteroidia</taxon>
        <taxon>Bacteroidales</taxon>
        <taxon>Barnesiellaceae</taxon>
        <taxon>Coprobacter</taxon>
    </lineage>
</organism>
<evidence type="ECO:0000313" key="2">
    <source>
        <dbReference type="EMBL" id="HBJ08403.1"/>
    </source>
</evidence>
<evidence type="ECO:0000313" key="3">
    <source>
        <dbReference type="Proteomes" id="UP000262954"/>
    </source>
</evidence>
<keyword evidence="1" id="KW-0732">Signal</keyword>
<dbReference type="AlphaFoldDB" id="A0A354M1L4"/>
<comment type="caution">
    <text evidence="2">The sequence shown here is derived from an EMBL/GenBank/DDBJ whole genome shotgun (WGS) entry which is preliminary data.</text>
</comment>
<proteinExistence type="predicted"/>
<evidence type="ECO:0008006" key="4">
    <source>
        <dbReference type="Google" id="ProtNLM"/>
    </source>
</evidence>
<dbReference type="Proteomes" id="UP000262954">
    <property type="component" value="Unassembled WGS sequence"/>
</dbReference>
<feature type="non-terminal residue" evidence="2">
    <location>
        <position position="76"/>
    </location>
</feature>
<dbReference type="EMBL" id="DNWC01000072">
    <property type="protein sequence ID" value="HBJ08403.1"/>
    <property type="molecule type" value="Genomic_DNA"/>
</dbReference>
<name>A0A354M1L4_9BACT</name>
<accession>A0A354M1L4</accession>
<reference evidence="2 3" key="1">
    <citation type="journal article" date="2018" name="Nat. Biotechnol.">
        <title>A standardized bacterial taxonomy based on genome phylogeny substantially revises the tree of life.</title>
        <authorList>
            <person name="Parks D.H."/>
            <person name="Chuvochina M."/>
            <person name="Waite D.W."/>
            <person name="Rinke C."/>
            <person name="Skarshewski A."/>
            <person name="Chaumeil P.A."/>
            <person name="Hugenholtz P."/>
        </authorList>
    </citation>
    <scope>NUCLEOTIDE SEQUENCE [LARGE SCALE GENOMIC DNA]</scope>
    <source>
        <strain evidence="2">UBA11482</strain>
    </source>
</reference>